<evidence type="ECO:0000313" key="2">
    <source>
        <dbReference type="Proteomes" id="UP000182229"/>
    </source>
</evidence>
<sequence>MSLGTSSKTQEKTPAAMVELAQLIHQDCERELEPAKKQIATLFEGLGSVMGRVKDPVSAGNRLQRAQDRFGATVTNPEQAKSNLWDAVGTRLVLSDTSPAGMNETAARIADGIRSGKLDMFEFNNLHGPGGKPYFTPEHIQMMRQAAAEAGKPLRVNESKLMDTGYTVACGYLNHGNGVKGELQIIGPRTLELANAEHIPYDVSLGKPLVRDVPKAAEANIQSLVAPIENAMSGMSDVQKARYNQYLNQSYIHARNEELGVPSTPPRLPPGLSEDLSAENITRVQKALYDIKAQYKS</sequence>
<keyword evidence="2" id="KW-1185">Reference proteome</keyword>
<evidence type="ECO:0000313" key="1">
    <source>
        <dbReference type="EMBL" id="OJH41686.1"/>
    </source>
</evidence>
<accession>A0A1L9BHK2</accession>
<comment type="caution">
    <text evidence="1">The sequence shown here is derived from an EMBL/GenBank/DDBJ whole genome shotgun (WGS) entry which is preliminary data.</text>
</comment>
<name>A0A1L9BHK2_9BACT</name>
<gene>
    <name evidence="1" type="ORF">BON30_00085</name>
</gene>
<reference evidence="1 2" key="2">
    <citation type="submission" date="2016-12" db="EMBL/GenBank/DDBJ databases">
        <title>Draft Genome Sequence of Cystobacter ferrugineus Strain Cbfe23.</title>
        <authorList>
            <person name="Akbar S."/>
            <person name="Dowd S.E."/>
            <person name="Stevens D.C."/>
        </authorList>
    </citation>
    <scope>NUCLEOTIDE SEQUENCE [LARGE SCALE GENOMIC DNA]</scope>
    <source>
        <strain evidence="1 2">Cbfe23</strain>
    </source>
</reference>
<dbReference type="EMBL" id="MPIN01000001">
    <property type="protein sequence ID" value="OJH41686.1"/>
    <property type="molecule type" value="Genomic_DNA"/>
</dbReference>
<proteinExistence type="predicted"/>
<organism evidence="1 2">
    <name type="scientific">Cystobacter ferrugineus</name>
    <dbReference type="NCBI Taxonomy" id="83449"/>
    <lineage>
        <taxon>Bacteria</taxon>
        <taxon>Pseudomonadati</taxon>
        <taxon>Myxococcota</taxon>
        <taxon>Myxococcia</taxon>
        <taxon>Myxococcales</taxon>
        <taxon>Cystobacterineae</taxon>
        <taxon>Archangiaceae</taxon>
        <taxon>Cystobacter</taxon>
    </lineage>
</organism>
<protein>
    <submittedName>
        <fullName evidence="1">Uncharacterized protein</fullName>
    </submittedName>
</protein>
<dbReference type="Proteomes" id="UP000182229">
    <property type="component" value="Unassembled WGS sequence"/>
</dbReference>
<dbReference type="AlphaFoldDB" id="A0A1L9BHK2"/>
<reference evidence="2" key="1">
    <citation type="submission" date="2016-11" db="EMBL/GenBank/DDBJ databases">
        <authorList>
            <person name="Shukria A."/>
            <person name="Stevens D.C."/>
        </authorList>
    </citation>
    <scope>NUCLEOTIDE SEQUENCE [LARGE SCALE GENOMIC DNA]</scope>
    <source>
        <strain evidence="2">Cbfe23</strain>
    </source>
</reference>